<evidence type="ECO:0000256" key="6">
    <source>
        <dbReference type="ARBA" id="ARBA00022679"/>
    </source>
</evidence>
<evidence type="ECO:0000256" key="4">
    <source>
        <dbReference type="ARBA" id="ARBA00022475"/>
    </source>
</evidence>
<evidence type="ECO:0000256" key="1">
    <source>
        <dbReference type="ARBA" id="ARBA00000085"/>
    </source>
</evidence>
<name>A0ABS6S0E0_9BACT</name>
<dbReference type="CDD" id="cd12912">
    <property type="entry name" value="PDC2_MCP_like"/>
    <property type="match status" value="1"/>
</dbReference>
<dbReference type="EC" id="2.7.13.3" evidence="3"/>
<evidence type="ECO:0000259" key="16">
    <source>
        <dbReference type="PROSITE" id="PS50112"/>
    </source>
</evidence>
<sequence length="761" mass="84710">MGKGLSRVFSRYLTLSSIKYLSRVLLIITLLLMVTVLFLEWMAAAQVRELVISKFNLQQLLLARGAATQIKNNVDLITDKLQMIRYWPVDRYNDDDHLMRQLRRSLESSRDKGLLLVRVIDKDGRISCVLDNARYNKTNPYARDSVYLTWANVTTTPRNAPNSVLLSEVYAIPSAGDKTMLLMDMAVPLWEQSGVSGLPGTFKGVMVFTVDVNSLISKVAGTITSGKTGYAWVIDNNGLFLYHPETTFIGKNAFEARKQKKSLVSFEQINKLQRELMLMGKEGMSLYQSGWHLGSEHACTKLIAFTPVNVSVSSHTWSVAVVAPLSEVEDEVHSIQLRQFVIGGVFISVLILLFVLIIRILTSWTSTLTTEVDTKTRELRKSVRQYRSLVENAHDVIFSVDRDTNILSMNIFGYLFFKTKPKEVLGKGIGGLFAQEARELVLKAIRDVCDFNVSKQKTVSLNIDGKDYWLSINFTPLLDEKGSMYAVLGIARDITEEFLIEQNMIRTEKLASLGTMVAGVAHEINNPMAIILGFTDMLSEKIPPGSDVYDILKIIEKQANNAKRVVENLLSFARCTEQTKPDERIELVGINEIIEELFSFIGKNLKLKKIIVTKNLSDAVPVVRADPVELQQVLLNIINNAEFSMKGGGALTVSTDSIDAGSGVEIRLADTGEGIRKEHRLKVFDPLFTTKKVGEGTGLGLSVSYGIITKYGGTVRFETKTAEESADTGTTFIITLPATPAETVITEEHAKTEELHTNVLT</sequence>
<evidence type="ECO:0000256" key="13">
    <source>
        <dbReference type="ARBA" id="ARBA00023136"/>
    </source>
</evidence>
<dbReference type="RefSeq" id="WP_218252488.1">
    <property type="nucleotide sequence ID" value="NZ_JABXWD010000159.1"/>
</dbReference>
<evidence type="ECO:0000256" key="8">
    <source>
        <dbReference type="ARBA" id="ARBA00022741"/>
    </source>
</evidence>
<dbReference type="InterPro" id="IPR003594">
    <property type="entry name" value="HATPase_dom"/>
</dbReference>
<feature type="domain" description="PAS" evidence="16">
    <location>
        <begin position="382"/>
        <end position="452"/>
    </location>
</feature>
<dbReference type="Pfam" id="PF00512">
    <property type="entry name" value="HisKA"/>
    <property type="match status" value="1"/>
</dbReference>
<protein>
    <recommendedName>
        <fullName evidence="3">histidine kinase</fullName>
        <ecNumber evidence="3">2.7.13.3</ecNumber>
    </recommendedName>
</protein>
<dbReference type="SMART" id="SM00388">
    <property type="entry name" value="HisKA"/>
    <property type="match status" value="1"/>
</dbReference>
<keyword evidence="7 14" id="KW-0812">Transmembrane</keyword>
<keyword evidence="8" id="KW-0547">Nucleotide-binding</keyword>
<evidence type="ECO:0000256" key="3">
    <source>
        <dbReference type="ARBA" id="ARBA00012438"/>
    </source>
</evidence>
<dbReference type="PANTHER" id="PTHR43065">
    <property type="entry name" value="SENSOR HISTIDINE KINASE"/>
    <property type="match status" value="1"/>
</dbReference>
<feature type="domain" description="PAC" evidence="17">
    <location>
        <begin position="454"/>
        <end position="506"/>
    </location>
</feature>
<feature type="transmembrane region" description="Helical" evidence="14">
    <location>
        <begin position="340"/>
        <end position="361"/>
    </location>
</feature>
<feature type="transmembrane region" description="Helical" evidence="14">
    <location>
        <begin position="20"/>
        <end position="39"/>
    </location>
</feature>
<dbReference type="PROSITE" id="PS50113">
    <property type="entry name" value="PAC"/>
    <property type="match status" value="1"/>
</dbReference>
<accession>A0ABS6S0E0</accession>
<comment type="catalytic activity">
    <reaction evidence="1">
        <text>ATP + protein L-histidine = ADP + protein N-phospho-L-histidine.</text>
        <dbReference type="EC" id="2.7.13.3"/>
    </reaction>
</comment>
<evidence type="ECO:0000256" key="7">
    <source>
        <dbReference type="ARBA" id="ARBA00022692"/>
    </source>
</evidence>
<keyword evidence="9" id="KW-0418">Kinase</keyword>
<dbReference type="InterPro" id="IPR033479">
    <property type="entry name" value="dCache_1"/>
</dbReference>
<dbReference type="NCBIfam" id="TIGR00229">
    <property type="entry name" value="sensory_box"/>
    <property type="match status" value="1"/>
</dbReference>
<dbReference type="InterPro" id="IPR013767">
    <property type="entry name" value="PAS_fold"/>
</dbReference>
<keyword evidence="6" id="KW-0808">Transferase</keyword>
<comment type="subcellular location">
    <subcellularLocation>
        <location evidence="2">Cell membrane</location>
        <topology evidence="2">Multi-pass membrane protein</topology>
    </subcellularLocation>
</comment>
<dbReference type="EMBL" id="JABXWD010000159">
    <property type="protein sequence ID" value="MBV6341858.1"/>
    <property type="molecule type" value="Genomic_DNA"/>
</dbReference>
<keyword evidence="13 14" id="KW-0472">Membrane</keyword>
<evidence type="ECO:0000259" key="17">
    <source>
        <dbReference type="PROSITE" id="PS50113"/>
    </source>
</evidence>
<evidence type="ECO:0000313" key="18">
    <source>
        <dbReference type="EMBL" id="MBV6341858.1"/>
    </source>
</evidence>
<comment type="caution">
    <text evidence="18">The sequence shown here is derived from an EMBL/GenBank/DDBJ whole genome shotgun (WGS) entry which is preliminary data.</text>
</comment>
<keyword evidence="5" id="KW-0597">Phosphoprotein</keyword>
<dbReference type="Pfam" id="PF02743">
    <property type="entry name" value="dCache_1"/>
    <property type="match status" value="1"/>
</dbReference>
<feature type="domain" description="Histidine kinase" evidence="15">
    <location>
        <begin position="519"/>
        <end position="740"/>
    </location>
</feature>
<dbReference type="InterPro" id="IPR003661">
    <property type="entry name" value="HisK_dim/P_dom"/>
</dbReference>
<evidence type="ECO:0000313" key="19">
    <source>
        <dbReference type="Proteomes" id="UP001196980"/>
    </source>
</evidence>
<keyword evidence="10" id="KW-0067">ATP-binding</keyword>
<evidence type="ECO:0000256" key="10">
    <source>
        <dbReference type="ARBA" id="ARBA00022840"/>
    </source>
</evidence>
<evidence type="ECO:0000256" key="12">
    <source>
        <dbReference type="ARBA" id="ARBA00023012"/>
    </source>
</evidence>
<proteinExistence type="predicted"/>
<dbReference type="CDD" id="cd00130">
    <property type="entry name" value="PAS"/>
    <property type="match status" value="1"/>
</dbReference>
<dbReference type="Pfam" id="PF02518">
    <property type="entry name" value="HATPase_c"/>
    <property type="match status" value="1"/>
</dbReference>
<gene>
    <name evidence="18" type="ORF">HWQ67_09700</name>
</gene>
<organism evidence="18 19">
    <name type="scientific">Candidatus Magnetobacterium casense</name>
    <dbReference type="NCBI Taxonomy" id="1455061"/>
    <lineage>
        <taxon>Bacteria</taxon>
        <taxon>Pseudomonadati</taxon>
        <taxon>Nitrospirota</taxon>
        <taxon>Thermodesulfovibrionia</taxon>
        <taxon>Thermodesulfovibrionales</taxon>
        <taxon>Candidatus Magnetobacteriaceae</taxon>
        <taxon>Candidatus Magnetobacterium</taxon>
    </lineage>
</organism>
<dbReference type="InterPro" id="IPR000014">
    <property type="entry name" value="PAS"/>
</dbReference>
<dbReference type="InterPro" id="IPR000700">
    <property type="entry name" value="PAS-assoc_C"/>
</dbReference>
<dbReference type="CDD" id="cd18773">
    <property type="entry name" value="PDC1_HK_sensor"/>
    <property type="match status" value="1"/>
</dbReference>
<evidence type="ECO:0000256" key="11">
    <source>
        <dbReference type="ARBA" id="ARBA00022989"/>
    </source>
</evidence>
<dbReference type="PANTHER" id="PTHR43065:SF46">
    <property type="entry name" value="C4-DICARBOXYLATE TRANSPORT SENSOR PROTEIN DCTB"/>
    <property type="match status" value="1"/>
</dbReference>
<dbReference type="PROSITE" id="PS50109">
    <property type="entry name" value="HIS_KIN"/>
    <property type="match status" value="1"/>
</dbReference>
<keyword evidence="12" id="KW-0902">Two-component regulatory system</keyword>
<evidence type="ECO:0000256" key="14">
    <source>
        <dbReference type="SAM" id="Phobius"/>
    </source>
</evidence>
<keyword evidence="19" id="KW-1185">Reference proteome</keyword>
<dbReference type="Proteomes" id="UP001196980">
    <property type="component" value="Unassembled WGS sequence"/>
</dbReference>
<evidence type="ECO:0000259" key="15">
    <source>
        <dbReference type="PROSITE" id="PS50109"/>
    </source>
</evidence>
<dbReference type="CDD" id="cd00082">
    <property type="entry name" value="HisKA"/>
    <property type="match status" value="1"/>
</dbReference>
<dbReference type="InterPro" id="IPR005467">
    <property type="entry name" value="His_kinase_dom"/>
</dbReference>
<keyword evidence="4" id="KW-1003">Cell membrane</keyword>
<dbReference type="PROSITE" id="PS50112">
    <property type="entry name" value="PAS"/>
    <property type="match status" value="1"/>
</dbReference>
<evidence type="ECO:0000256" key="5">
    <source>
        <dbReference type="ARBA" id="ARBA00022553"/>
    </source>
</evidence>
<reference evidence="18 19" key="1">
    <citation type="journal article" date="2020" name="J Geophys Res Biogeosci">
        <title>Magnetotaxis as an Adaptation to Enable Bacterial Shuttling of Microbial Sulfur and Sulfur Cycling Across Aquatic Oxic#Anoxic Interfaces.</title>
        <authorList>
            <person name="Li J."/>
            <person name="Liu P."/>
            <person name="Wang J."/>
            <person name="Roberts A.P."/>
            <person name="Pan Y."/>
        </authorList>
    </citation>
    <scope>NUCLEOTIDE SEQUENCE [LARGE SCALE GENOMIC DNA]</scope>
    <source>
        <strain evidence="18 19">MYR-1_YQ</strain>
    </source>
</reference>
<dbReference type="SMART" id="SM00387">
    <property type="entry name" value="HATPase_c"/>
    <property type="match status" value="1"/>
</dbReference>
<keyword evidence="11 14" id="KW-1133">Transmembrane helix</keyword>
<dbReference type="Pfam" id="PF00989">
    <property type="entry name" value="PAS"/>
    <property type="match status" value="1"/>
</dbReference>
<evidence type="ECO:0000256" key="9">
    <source>
        <dbReference type="ARBA" id="ARBA00022777"/>
    </source>
</evidence>
<dbReference type="SMART" id="SM00091">
    <property type="entry name" value="PAS"/>
    <property type="match status" value="1"/>
</dbReference>
<evidence type="ECO:0000256" key="2">
    <source>
        <dbReference type="ARBA" id="ARBA00004651"/>
    </source>
</evidence>